<evidence type="ECO:0000259" key="8">
    <source>
        <dbReference type="Pfam" id="PF14322"/>
    </source>
</evidence>
<evidence type="ECO:0000256" key="6">
    <source>
        <dbReference type="SAM" id="SignalP"/>
    </source>
</evidence>
<keyword evidence="5" id="KW-0998">Cell outer membrane</keyword>
<dbReference type="Gene3D" id="1.25.40.390">
    <property type="match status" value="1"/>
</dbReference>
<keyword evidence="3 6" id="KW-0732">Signal</keyword>
<dbReference type="PROSITE" id="PS51257">
    <property type="entry name" value="PROKAR_LIPOPROTEIN"/>
    <property type="match status" value="1"/>
</dbReference>
<dbReference type="SUPFAM" id="SSF48452">
    <property type="entry name" value="TPR-like"/>
    <property type="match status" value="1"/>
</dbReference>
<dbReference type="InterPro" id="IPR011990">
    <property type="entry name" value="TPR-like_helical_dom_sf"/>
</dbReference>
<keyword evidence="10" id="KW-1185">Reference proteome</keyword>
<dbReference type="Proteomes" id="UP000199537">
    <property type="component" value="Unassembled WGS sequence"/>
</dbReference>
<evidence type="ECO:0000256" key="4">
    <source>
        <dbReference type="ARBA" id="ARBA00023136"/>
    </source>
</evidence>
<dbReference type="STRING" id="1393122.SAMN05660895_0972"/>
<organism evidence="9 10">
    <name type="scientific">Thermoflavifilum thermophilum</name>
    <dbReference type="NCBI Taxonomy" id="1393122"/>
    <lineage>
        <taxon>Bacteria</taxon>
        <taxon>Pseudomonadati</taxon>
        <taxon>Bacteroidota</taxon>
        <taxon>Chitinophagia</taxon>
        <taxon>Chitinophagales</taxon>
        <taxon>Chitinophagaceae</taxon>
        <taxon>Thermoflavifilum</taxon>
    </lineage>
</organism>
<evidence type="ECO:0000259" key="7">
    <source>
        <dbReference type="Pfam" id="PF07980"/>
    </source>
</evidence>
<evidence type="ECO:0000256" key="1">
    <source>
        <dbReference type="ARBA" id="ARBA00004442"/>
    </source>
</evidence>
<feature type="domain" description="RagB/SusD" evidence="7">
    <location>
        <begin position="275"/>
        <end position="551"/>
    </location>
</feature>
<evidence type="ECO:0000256" key="2">
    <source>
        <dbReference type="ARBA" id="ARBA00006275"/>
    </source>
</evidence>
<sequence length="551" mass="61443">MKPFRSYIKIFLLVASLFSFQACTDLSQHVYSVTPIQNFYQTPDQIAAGLAPAYQALTAIAGNPSNVFNLQEVSSDEVIVPTRGADWYDNAQWQQLWLHTWPTNHNVVNGAWGDIYNGIGKVNFILSVVNSLPNKPATIGEINAELKLLRAYYYYLAMDLFGNVPLVTDFNTNPNTVTNSARKDVFNFIESEIKNNIDSLPTNVDASTYGRVTKWMAFALLAKIYLNAQVYTGTPRWADCIAACDSIINSGKYSLLPNYFDNFAVNNSDLVGSGNENIFVVPFDKTNIGGDNMEMATLHYQSDKTFGLSGSPWNGFSSTADYYAQFDTSSTYSVQSGELLRTYNDQRTGQFLIGQQYAIPYHYPPSTYVDSADPSLALKDAQTGLSLKFSPYVLQLSNPADSFRLAGLRNIKYFPEAGTAGSQSNDVVLFRYADILLMKAECEVRLGINLPDALNLVNQIRERAYGNNLHDWTIANLTLPNILAERARELAWEGFRRQDLIRFEVASGTPYFSAARTPAKPADPADHHLYIYPIPAQQITSNPNLKQNPGY</sequence>
<keyword evidence="4" id="KW-0472">Membrane</keyword>
<dbReference type="InterPro" id="IPR012944">
    <property type="entry name" value="SusD_RagB_dom"/>
</dbReference>
<proteinExistence type="inferred from homology"/>
<evidence type="ECO:0000256" key="3">
    <source>
        <dbReference type="ARBA" id="ARBA00022729"/>
    </source>
</evidence>
<accession>A0A1I7N8S5</accession>
<protein>
    <submittedName>
        <fullName evidence="9">Starch-binding associating with outer membrane</fullName>
    </submittedName>
</protein>
<dbReference type="CDD" id="cd08977">
    <property type="entry name" value="SusD"/>
    <property type="match status" value="1"/>
</dbReference>
<evidence type="ECO:0000256" key="5">
    <source>
        <dbReference type="ARBA" id="ARBA00023237"/>
    </source>
</evidence>
<feature type="chain" id="PRO_5011527952" evidence="6">
    <location>
        <begin position="25"/>
        <end position="551"/>
    </location>
</feature>
<feature type="domain" description="SusD-like N-terminal" evidence="8">
    <location>
        <begin position="86"/>
        <end position="226"/>
    </location>
</feature>
<reference evidence="10" key="1">
    <citation type="submission" date="2016-10" db="EMBL/GenBank/DDBJ databases">
        <authorList>
            <person name="Varghese N."/>
            <person name="Submissions S."/>
        </authorList>
    </citation>
    <scope>NUCLEOTIDE SEQUENCE [LARGE SCALE GENOMIC DNA]</scope>
    <source>
        <strain evidence="10">DSM 14807</strain>
    </source>
</reference>
<feature type="signal peptide" evidence="6">
    <location>
        <begin position="1"/>
        <end position="24"/>
    </location>
</feature>
<dbReference type="Gene3D" id="1.25.40.10">
    <property type="entry name" value="Tetratricopeptide repeat domain"/>
    <property type="match status" value="1"/>
</dbReference>
<name>A0A1I7N8S5_9BACT</name>
<dbReference type="Pfam" id="PF14322">
    <property type="entry name" value="SusD-like_3"/>
    <property type="match status" value="1"/>
</dbReference>
<dbReference type="InterPro" id="IPR033985">
    <property type="entry name" value="SusD-like_N"/>
</dbReference>
<comment type="similarity">
    <text evidence="2">Belongs to the SusD family.</text>
</comment>
<dbReference type="GO" id="GO:0009279">
    <property type="term" value="C:cell outer membrane"/>
    <property type="evidence" value="ECO:0007669"/>
    <property type="project" value="UniProtKB-SubCell"/>
</dbReference>
<evidence type="ECO:0000313" key="9">
    <source>
        <dbReference type="EMBL" id="SFV31082.1"/>
    </source>
</evidence>
<comment type="subcellular location">
    <subcellularLocation>
        <location evidence="1">Cell outer membrane</location>
    </subcellularLocation>
</comment>
<dbReference type="AlphaFoldDB" id="A0A1I7N8S5"/>
<evidence type="ECO:0000313" key="10">
    <source>
        <dbReference type="Proteomes" id="UP000199537"/>
    </source>
</evidence>
<gene>
    <name evidence="9" type="ORF">SAMN05660895_0972</name>
</gene>
<dbReference type="EMBL" id="FPCJ01000001">
    <property type="protein sequence ID" value="SFV31082.1"/>
    <property type="molecule type" value="Genomic_DNA"/>
</dbReference>
<dbReference type="Gene3D" id="1.10.3780.10">
    <property type="entry name" value="SusD-like"/>
    <property type="match status" value="1"/>
</dbReference>
<dbReference type="Pfam" id="PF07980">
    <property type="entry name" value="SusD_RagB"/>
    <property type="match status" value="1"/>
</dbReference>